<evidence type="ECO:0000313" key="2">
    <source>
        <dbReference type="EMBL" id="GAA2362757.1"/>
    </source>
</evidence>
<keyword evidence="1" id="KW-1133">Transmembrane helix</keyword>
<comment type="caution">
    <text evidence="2">The sequence shown here is derived from an EMBL/GenBank/DDBJ whole genome shotgun (WGS) entry which is preliminary data.</text>
</comment>
<dbReference type="Proteomes" id="UP001501444">
    <property type="component" value="Unassembled WGS sequence"/>
</dbReference>
<reference evidence="2 3" key="1">
    <citation type="journal article" date="2019" name="Int. J. Syst. Evol. Microbiol.">
        <title>The Global Catalogue of Microorganisms (GCM) 10K type strain sequencing project: providing services to taxonomists for standard genome sequencing and annotation.</title>
        <authorList>
            <consortium name="The Broad Institute Genomics Platform"/>
            <consortium name="The Broad Institute Genome Sequencing Center for Infectious Disease"/>
            <person name="Wu L."/>
            <person name="Ma J."/>
        </authorList>
    </citation>
    <scope>NUCLEOTIDE SEQUENCE [LARGE SCALE GENOMIC DNA]</scope>
    <source>
        <strain evidence="2 3">JCM 3272</strain>
    </source>
</reference>
<protein>
    <submittedName>
        <fullName evidence="2">Uncharacterized protein</fullName>
    </submittedName>
</protein>
<name>A0ABN3GW51_9ACTN</name>
<accession>A0ABN3GW51</accession>
<proteinExistence type="predicted"/>
<keyword evidence="3" id="KW-1185">Reference proteome</keyword>
<keyword evidence="1" id="KW-0812">Transmembrane</keyword>
<feature type="transmembrane region" description="Helical" evidence="1">
    <location>
        <begin position="32"/>
        <end position="50"/>
    </location>
</feature>
<organism evidence="2 3">
    <name type="scientific">Dactylosporangium salmoneum</name>
    <dbReference type="NCBI Taxonomy" id="53361"/>
    <lineage>
        <taxon>Bacteria</taxon>
        <taxon>Bacillati</taxon>
        <taxon>Actinomycetota</taxon>
        <taxon>Actinomycetes</taxon>
        <taxon>Micromonosporales</taxon>
        <taxon>Micromonosporaceae</taxon>
        <taxon>Dactylosporangium</taxon>
    </lineage>
</organism>
<keyword evidence="1" id="KW-0472">Membrane</keyword>
<evidence type="ECO:0000256" key="1">
    <source>
        <dbReference type="SAM" id="Phobius"/>
    </source>
</evidence>
<dbReference type="RefSeq" id="WP_344615817.1">
    <property type="nucleotide sequence ID" value="NZ_BAAARV010000056.1"/>
</dbReference>
<dbReference type="EMBL" id="BAAARV010000056">
    <property type="protein sequence ID" value="GAA2362757.1"/>
    <property type="molecule type" value="Genomic_DNA"/>
</dbReference>
<evidence type="ECO:0000313" key="3">
    <source>
        <dbReference type="Proteomes" id="UP001501444"/>
    </source>
</evidence>
<gene>
    <name evidence="2" type="ORF">GCM10010170_059120</name>
</gene>
<sequence length="59" mass="6174">MRLLLQFGTIVVVSLAGSLAVAAVDGHAWLTLILGVATAIATIAAYRWVVRRVGATLAR</sequence>